<dbReference type="Gene3D" id="2.60.120.1440">
    <property type="match status" value="1"/>
</dbReference>
<keyword evidence="3" id="KW-0998">Cell outer membrane</keyword>
<name>A0A5B3GDV9_9BACT</name>
<keyword evidence="4" id="KW-1133">Transmembrane helix</keyword>
<dbReference type="Pfam" id="PF16344">
    <property type="entry name" value="FecR_C"/>
    <property type="match status" value="1"/>
</dbReference>
<organism evidence="6 7">
    <name type="scientific">Alistipes shahii</name>
    <dbReference type="NCBI Taxonomy" id="328814"/>
    <lineage>
        <taxon>Bacteria</taxon>
        <taxon>Pseudomonadati</taxon>
        <taxon>Bacteroidota</taxon>
        <taxon>Bacteroidia</taxon>
        <taxon>Bacteroidales</taxon>
        <taxon>Rikenellaceae</taxon>
        <taxon>Alistipes</taxon>
    </lineage>
</organism>
<dbReference type="GO" id="GO:0019867">
    <property type="term" value="C:outer membrane"/>
    <property type="evidence" value="ECO:0007669"/>
    <property type="project" value="InterPro"/>
</dbReference>
<dbReference type="Pfam" id="PF04773">
    <property type="entry name" value="FecR"/>
    <property type="match status" value="1"/>
</dbReference>
<comment type="caution">
    <text evidence="6">The sequence shown here is derived from an EMBL/GenBank/DDBJ whole genome shotgun (WGS) entry which is preliminary data.</text>
</comment>
<evidence type="ECO:0000256" key="2">
    <source>
        <dbReference type="ARBA" id="ARBA00023136"/>
    </source>
</evidence>
<dbReference type="Gene3D" id="3.55.50.30">
    <property type="match status" value="1"/>
</dbReference>
<dbReference type="PANTHER" id="PTHR30273">
    <property type="entry name" value="PERIPLASMIC SIGNAL SENSOR AND SIGMA FACTOR ACTIVATOR FECR-RELATED"/>
    <property type="match status" value="1"/>
</dbReference>
<dbReference type="Proteomes" id="UP000323567">
    <property type="component" value="Unassembled WGS sequence"/>
</dbReference>
<keyword evidence="1" id="KW-0813">Transport</keyword>
<dbReference type="Pfam" id="PF16220">
    <property type="entry name" value="DUF4880"/>
    <property type="match status" value="1"/>
</dbReference>
<dbReference type="InterPro" id="IPR012373">
    <property type="entry name" value="Ferrdict_sens_TM"/>
</dbReference>
<dbReference type="SMART" id="SM00965">
    <property type="entry name" value="STN"/>
    <property type="match status" value="1"/>
</dbReference>
<dbReference type="InterPro" id="IPR032508">
    <property type="entry name" value="FecR_C"/>
</dbReference>
<keyword evidence="2 4" id="KW-0472">Membrane</keyword>
<feature type="domain" description="Secretin/TonB short N-terminal" evidence="5">
    <location>
        <begin position="285"/>
        <end position="336"/>
    </location>
</feature>
<feature type="transmembrane region" description="Helical" evidence="4">
    <location>
        <begin position="101"/>
        <end position="119"/>
    </location>
</feature>
<proteinExistence type="predicted"/>
<evidence type="ECO:0000256" key="3">
    <source>
        <dbReference type="ARBA" id="ARBA00023237"/>
    </source>
</evidence>
<dbReference type="EMBL" id="VVXK01000004">
    <property type="protein sequence ID" value="KAA2371209.1"/>
    <property type="molecule type" value="Genomic_DNA"/>
</dbReference>
<reference evidence="6 7" key="1">
    <citation type="journal article" date="2019" name="Nat. Med.">
        <title>A library of human gut bacterial isolates paired with longitudinal multiomics data enables mechanistic microbiome research.</title>
        <authorList>
            <person name="Poyet M."/>
            <person name="Groussin M."/>
            <person name="Gibbons S.M."/>
            <person name="Avila-Pacheco J."/>
            <person name="Jiang X."/>
            <person name="Kearney S.M."/>
            <person name="Perrotta A.R."/>
            <person name="Berdy B."/>
            <person name="Zhao S."/>
            <person name="Lieberman T.D."/>
            <person name="Swanson P.K."/>
            <person name="Smith M."/>
            <person name="Roesemann S."/>
            <person name="Alexander J.E."/>
            <person name="Rich S.A."/>
            <person name="Livny J."/>
            <person name="Vlamakis H."/>
            <person name="Clish C."/>
            <person name="Bullock K."/>
            <person name="Deik A."/>
            <person name="Scott J."/>
            <person name="Pierce K.A."/>
            <person name="Xavier R.J."/>
            <person name="Alm E.J."/>
        </authorList>
    </citation>
    <scope>NUCLEOTIDE SEQUENCE [LARGE SCALE GENOMIC DNA]</scope>
    <source>
        <strain evidence="6 7">BIOML-A2</strain>
    </source>
</reference>
<sequence>MKSKTDIRTLSEKELNARLVRDLTEACPAGEREALAAWRAADPAHEEEYARIRSYWNARVTTTRSIDPEREFRKLQRRIAAGSESRRSGMLRLLATRMGRYASMAAMLAVGLFCGWALSGPRAAERFAFITGSSISSFELPDGSRITLDKESRLEYDGDFGRDERNVRLVGKGFFEVEKMPDKRFVVEMGDVQVSVLGTTFDASNRTEEGIVSASLVEGSVAFRAGNQNLRLTPSRRAVYHVGSGEITVSEFDPEITTAWKDNLFRYKSLTLEEVLEQLSARYDVRIITDAGDVGRTRFSGALETRLSVEQALDIVSRQTGMEWSKLDNVYFVTKR</sequence>
<accession>A0A5B3GDV9</accession>
<evidence type="ECO:0000256" key="1">
    <source>
        <dbReference type="ARBA" id="ARBA00022448"/>
    </source>
</evidence>
<evidence type="ECO:0000313" key="6">
    <source>
        <dbReference type="EMBL" id="KAA2371209.1"/>
    </source>
</evidence>
<dbReference type="InterPro" id="IPR011662">
    <property type="entry name" value="Secretin/TonB_short_N"/>
</dbReference>
<evidence type="ECO:0000259" key="5">
    <source>
        <dbReference type="SMART" id="SM00965"/>
    </source>
</evidence>
<dbReference type="InterPro" id="IPR032623">
    <property type="entry name" value="FecR_N"/>
</dbReference>
<dbReference type="GO" id="GO:0016989">
    <property type="term" value="F:sigma factor antagonist activity"/>
    <property type="evidence" value="ECO:0007669"/>
    <property type="project" value="TreeGrafter"/>
</dbReference>
<dbReference type="AlphaFoldDB" id="A0A5B3GDV9"/>
<evidence type="ECO:0000313" key="7">
    <source>
        <dbReference type="Proteomes" id="UP000323567"/>
    </source>
</evidence>
<dbReference type="PIRSF" id="PIRSF018266">
    <property type="entry name" value="FecR"/>
    <property type="match status" value="1"/>
</dbReference>
<gene>
    <name evidence="6" type="ORF">F2Y13_04500</name>
</gene>
<evidence type="ECO:0000256" key="4">
    <source>
        <dbReference type="SAM" id="Phobius"/>
    </source>
</evidence>
<keyword evidence="4" id="KW-0812">Transmembrane</keyword>
<dbReference type="RefSeq" id="WP_022062578.1">
    <property type="nucleotide sequence ID" value="NZ_CATVWL010000049.1"/>
</dbReference>
<dbReference type="InterPro" id="IPR006860">
    <property type="entry name" value="FecR"/>
</dbReference>
<protein>
    <submittedName>
        <fullName evidence="6">DUF4974 domain-containing protein</fullName>
    </submittedName>
</protein>
<dbReference type="PANTHER" id="PTHR30273:SF2">
    <property type="entry name" value="PROTEIN FECR"/>
    <property type="match status" value="1"/>
</dbReference>